<feature type="region of interest" description="Disordered" evidence="1">
    <location>
        <begin position="31"/>
        <end position="54"/>
    </location>
</feature>
<evidence type="ECO:0000256" key="1">
    <source>
        <dbReference type="SAM" id="MobiDB-lite"/>
    </source>
</evidence>
<gene>
    <name evidence="2" type="ORF">GCM10012282_43500</name>
</gene>
<dbReference type="EMBL" id="BMMU01000014">
    <property type="protein sequence ID" value="GGJ42087.1"/>
    <property type="molecule type" value="Genomic_DNA"/>
</dbReference>
<reference evidence="2" key="2">
    <citation type="submission" date="2020-09" db="EMBL/GenBank/DDBJ databases">
        <authorList>
            <person name="Sun Q."/>
            <person name="Zhou Y."/>
        </authorList>
    </citation>
    <scope>NUCLEOTIDE SEQUENCE</scope>
    <source>
        <strain evidence="2">CGMCC 4.7272</strain>
    </source>
</reference>
<sequence length="54" mass="6347">MAGRGTLRINTDEGRGTRASLYQDRRQYVWNNDRDTATLRNDHDHDHRHGGARR</sequence>
<dbReference type="AlphaFoldDB" id="A0A917L2L8"/>
<keyword evidence="3" id="KW-1185">Reference proteome</keyword>
<feature type="region of interest" description="Disordered" evidence="1">
    <location>
        <begin position="1"/>
        <end position="20"/>
    </location>
</feature>
<organism evidence="2 3">
    <name type="scientific">Streptomyces lacrimifluminis</name>
    <dbReference type="NCBI Taxonomy" id="1500077"/>
    <lineage>
        <taxon>Bacteria</taxon>
        <taxon>Bacillati</taxon>
        <taxon>Actinomycetota</taxon>
        <taxon>Actinomycetes</taxon>
        <taxon>Kitasatosporales</taxon>
        <taxon>Streptomycetaceae</taxon>
        <taxon>Streptomyces</taxon>
    </lineage>
</organism>
<accession>A0A917L2L8</accession>
<name>A0A917L2L8_9ACTN</name>
<evidence type="ECO:0000313" key="3">
    <source>
        <dbReference type="Proteomes" id="UP000625682"/>
    </source>
</evidence>
<reference evidence="2" key="1">
    <citation type="journal article" date="2014" name="Int. J. Syst. Evol. Microbiol.">
        <title>Complete genome sequence of Corynebacterium casei LMG S-19264T (=DSM 44701T), isolated from a smear-ripened cheese.</title>
        <authorList>
            <consortium name="US DOE Joint Genome Institute (JGI-PGF)"/>
            <person name="Walter F."/>
            <person name="Albersmeier A."/>
            <person name="Kalinowski J."/>
            <person name="Ruckert C."/>
        </authorList>
    </citation>
    <scope>NUCLEOTIDE SEQUENCE</scope>
    <source>
        <strain evidence="2">CGMCC 4.7272</strain>
    </source>
</reference>
<protein>
    <submittedName>
        <fullName evidence="2">Uncharacterized protein</fullName>
    </submittedName>
</protein>
<dbReference type="Proteomes" id="UP000625682">
    <property type="component" value="Unassembled WGS sequence"/>
</dbReference>
<proteinExistence type="predicted"/>
<comment type="caution">
    <text evidence="2">The sequence shown here is derived from an EMBL/GenBank/DDBJ whole genome shotgun (WGS) entry which is preliminary data.</text>
</comment>
<evidence type="ECO:0000313" key="2">
    <source>
        <dbReference type="EMBL" id="GGJ42087.1"/>
    </source>
</evidence>
<dbReference type="RefSeq" id="WP_229695342.1">
    <property type="nucleotide sequence ID" value="NZ_BAABER010000027.1"/>
</dbReference>